<dbReference type="KEGG" id="mrob:HH214_01810"/>
<dbReference type="InterPro" id="IPR013096">
    <property type="entry name" value="Cupin_2"/>
</dbReference>
<evidence type="ECO:0000313" key="2">
    <source>
        <dbReference type="EMBL" id="QJD98268.1"/>
    </source>
</evidence>
<evidence type="ECO:0000313" key="3">
    <source>
        <dbReference type="Proteomes" id="UP000503278"/>
    </source>
</evidence>
<name>A0A7L5E6I5_9SPHI</name>
<keyword evidence="3" id="KW-1185">Reference proteome</keyword>
<dbReference type="InterPro" id="IPR014710">
    <property type="entry name" value="RmlC-like_jellyroll"/>
</dbReference>
<dbReference type="SUPFAM" id="SSF51182">
    <property type="entry name" value="RmlC-like cupins"/>
    <property type="match status" value="1"/>
</dbReference>
<dbReference type="AlphaFoldDB" id="A0A7L5E6I5"/>
<dbReference type="CDD" id="cd02238">
    <property type="entry name" value="cupin_KdgF"/>
    <property type="match status" value="1"/>
</dbReference>
<dbReference type="Proteomes" id="UP000503278">
    <property type="component" value="Chromosome"/>
</dbReference>
<dbReference type="EMBL" id="CP051682">
    <property type="protein sequence ID" value="QJD98268.1"/>
    <property type="molecule type" value="Genomic_DNA"/>
</dbReference>
<accession>A0A7L5E6I5</accession>
<sequence>MDASIFRQFADIPVKEIAPGFLSRFVHTDTNTLNFIEVKAGYSVPIHQHVHQQCAFVLEGQFELTVNGEAQILDSGTFAVVPSNVPHGGRAVTDCKLLDVFSPVREDYKAL</sequence>
<proteinExistence type="predicted"/>
<dbReference type="PANTHER" id="PTHR40112:SF1">
    <property type="entry name" value="H2HPP ISOMERASE"/>
    <property type="match status" value="1"/>
</dbReference>
<feature type="domain" description="Cupin type-2" evidence="1">
    <location>
        <begin position="35"/>
        <end position="101"/>
    </location>
</feature>
<gene>
    <name evidence="2" type="ORF">HH214_01810</name>
</gene>
<dbReference type="Gene3D" id="2.60.120.10">
    <property type="entry name" value="Jelly Rolls"/>
    <property type="match status" value="1"/>
</dbReference>
<dbReference type="Pfam" id="PF07883">
    <property type="entry name" value="Cupin_2"/>
    <property type="match status" value="1"/>
</dbReference>
<organism evidence="2 3">
    <name type="scientific">Mucilaginibacter robiniae</name>
    <dbReference type="NCBI Taxonomy" id="2728022"/>
    <lineage>
        <taxon>Bacteria</taxon>
        <taxon>Pseudomonadati</taxon>
        <taxon>Bacteroidota</taxon>
        <taxon>Sphingobacteriia</taxon>
        <taxon>Sphingobacteriales</taxon>
        <taxon>Sphingobacteriaceae</taxon>
        <taxon>Mucilaginibacter</taxon>
    </lineage>
</organism>
<protein>
    <submittedName>
        <fullName evidence="2">Cupin domain-containing protein</fullName>
    </submittedName>
</protein>
<dbReference type="PANTHER" id="PTHR40112">
    <property type="entry name" value="H2HPP ISOMERASE"/>
    <property type="match status" value="1"/>
</dbReference>
<dbReference type="InterPro" id="IPR052535">
    <property type="entry name" value="Bacilysin_H2HPP_isomerase"/>
</dbReference>
<dbReference type="InterPro" id="IPR011051">
    <property type="entry name" value="RmlC_Cupin_sf"/>
</dbReference>
<evidence type="ECO:0000259" key="1">
    <source>
        <dbReference type="Pfam" id="PF07883"/>
    </source>
</evidence>
<reference evidence="2 3" key="1">
    <citation type="submission" date="2020-04" db="EMBL/GenBank/DDBJ databases">
        <title>Genome sequencing of novel species.</title>
        <authorList>
            <person name="Heo J."/>
            <person name="Kim S.-J."/>
            <person name="Kim J.-S."/>
            <person name="Hong S.-B."/>
            <person name="Kwon S.-W."/>
        </authorList>
    </citation>
    <scope>NUCLEOTIDE SEQUENCE [LARGE SCALE GENOMIC DNA]</scope>
    <source>
        <strain evidence="2 3">F39-2</strain>
    </source>
</reference>